<proteinExistence type="predicted"/>
<accession>L0ETI4</accession>
<gene>
    <name evidence="1" type="ordered locus">B488_08620</name>
</gene>
<name>L0ETI4_LIBCB</name>
<dbReference type="AlphaFoldDB" id="L0ETI4"/>
<dbReference type="PATRIC" id="fig|1215343.11.peg.888"/>
<dbReference type="KEGG" id="lcc:B488_08620"/>
<dbReference type="EMBL" id="CP003789">
    <property type="protein sequence ID" value="AGA64854.1"/>
    <property type="molecule type" value="Genomic_DNA"/>
</dbReference>
<keyword evidence="2" id="KW-1185">Reference proteome</keyword>
<evidence type="ECO:0000313" key="1">
    <source>
        <dbReference type="EMBL" id="AGA64854.1"/>
    </source>
</evidence>
<dbReference type="Proteomes" id="UP000010799">
    <property type="component" value="Chromosome"/>
</dbReference>
<protein>
    <submittedName>
        <fullName evidence="1">Uncharacterized protein</fullName>
    </submittedName>
</protein>
<evidence type="ECO:0000313" key="2">
    <source>
        <dbReference type="Proteomes" id="UP000010799"/>
    </source>
</evidence>
<sequence>MIFLLHVLQHITKYNQNMLIQEKFSFFLLKLNQLVALHKKL</sequence>
<organism evidence="1 2">
    <name type="scientific">Liberibacter crescens (strain BT-1)</name>
    <dbReference type="NCBI Taxonomy" id="1215343"/>
    <lineage>
        <taxon>Bacteria</taxon>
        <taxon>Pseudomonadati</taxon>
        <taxon>Pseudomonadota</taxon>
        <taxon>Alphaproteobacteria</taxon>
        <taxon>Hyphomicrobiales</taxon>
        <taxon>Rhizobiaceae</taxon>
        <taxon>Liberibacter</taxon>
    </lineage>
</organism>
<reference evidence="1 2" key="1">
    <citation type="journal article" date="2012" name="Stand. Genomic Sci.">
        <title>Complete genome sequence of Liberibacter crescens BT-1.</title>
        <authorList>
            <person name="Leonard M.T."/>
            <person name="Fagen J.R."/>
            <person name="Davis-Richardson A.G."/>
            <person name="Davis M.J."/>
            <person name="Triplett E.W."/>
        </authorList>
    </citation>
    <scope>NUCLEOTIDE SEQUENCE [LARGE SCALE GENOMIC DNA]</scope>
    <source>
        <strain evidence="1 2">BT-1</strain>
    </source>
</reference>
<dbReference type="HOGENOM" id="CLU_3272277_0_0_5"/>
<dbReference type="STRING" id="1215343.B488_08620"/>